<reference evidence="5" key="1">
    <citation type="submission" date="2016-12" db="EMBL/GenBank/DDBJ databases">
        <authorList>
            <person name="Varghese N."/>
            <person name="Submissions S."/>
        </authorList>
    </citation>
    <scope>NUCLEOTIDE SEQUENCE [LARGE SCALE GENOMIC DNA]</scope>
    <source>
        <strain evidence="5">DSM 45599</strain>
    </source>
</reference>
<feature type="region of interest" description="Disordered" evidence="1">
    <location>
        <begin position="187"/>
        <end position="247"/>
    </location>
</feature>
<evidence type="ECO:0000313" key="4">
    <source>
        <dbReference type="EMBL" id="SIN13135.1"/>
    </source>
</evidence>
<evidence type="ECO:0000256" key="1">
    <source>
        <dbReference type="SAM" id="MobiDB-lite"/>
    </source>
</evidence>
<feature type="domain" description="Low molecular weight protein antigen 6 PH" evidence="3">
    <location>
        <begin position="91"/>
        <end position="147"/>
    </location>
</feature>
<feature type="transmembrane region" description="Helical" evidence="2">
    <location>
        <begin position="32"/>
        <end position="57"/>
    </location>
</feature>
<dbReference type="STRING" id="709881.SAMN04489832_3270"/>
<dbReference type="AlphaFoldDB" id="A0A1N5YUS7"/>
<accession>A0A1N5YUS7</accession>
<evidence type="ECO:0000256" key="2">
    <source>
        <dbReference type="SAM" id="Phobius"/>
    </source>
</evidence>
<dbReference type="InterPro" id="IPR019692">
    <property type="entry name" value="CFP-6_PH"/>
</dbReference>
<sequence length="263" mass="28183">MVAPAPPSSIFPGVVVDAAGHDGGMRRWQRPYALDAATGFAVLGLVGVVGFATFFVITPLHEQMPMLLAILFGMWLAVVAAVAARQAMLGVYVSDRGVRSRSLLRTTTVHWASVADIRSGAATIAGLDMGRAAIVIERTDGVSVQTPLQRGDLFRPFTFRPELGRLATWPEHYDEILATLRAHLREAQRRGQAPATGRPAQPSSAAGARPATTSAGVRRTHTSPDGPTVDKRRDIHALTRQHQRGALTDAEFAAALAKIREGE</sequence>
<name>A0A1N5YUS7_9ACTN</name>
<proteinExistence type="predicted"/>
<feature type="compositionally biased region" description="Basic and acidic residues" evidence="1">
    <location>
        <begin position="228"/>
        <end position="237"/>
    </location>
</feature>
<organism evidence="4 5">
    <name type="scientific">Micromonospora cremea</name>
    <dbReference type="NCBI Taxonomy" id="709881"/>
    <lineage>
        <taxon>Bacteria</taxon>
        <taxon>Bacillati</taxon>
        <taxon>Actinomycetota</taxon>
        <taxon>Actinomycetes</taxon>
        <taxon>Micromonosporales</taxon>
        <taxon>Micromonosporaceae</taxon>
        <taxon>Micromonospora</taxon>
    </lineage>
</organism>
<dbReference type="Proteomes" id="UP000185124">
    <property type="component" value="Unassembled WGS sequence"/>
</dbReference>
<keyword evidence="2" id="KW-0472">Membrane</keyword>
<protein>
    <submittedName>
        <fullName evidence="4">PH domain-containing protein</fullName>
    </submittedName>
</protein>
<keyword evidence="5" id="KW-1185">Reference proteome</keyword>
<keyword evidence="2" id="KW-1133">Transmembrane helix</keyword>
<feature type="transmembrane region" description="Helical" evidence="2">
    <location>
        <begin position="63"/>
        <end position="84"/>
    </location>
</feature>
<dbReference type="Pfam" id="PF10756">
    <property type="entry name" value="bPH_6"/>
    <property type="match status" value="1"/>
</dbReference>
<evidence type="ECO:0000259" key="3">
    <source>
        <dbReference type="Pfam" id="PF10756"/>
    </source>
</evidence>
<gene>
    <name evidence="4" type="ORF">SAMN04489832_3270</name>
</gene>
<dbReference type="EMBL" id="FSQT01000002">
    <property type="protein sequence ID" value="SIN13135.1"/>
    <property type="molecule type" value="Genomic_DNA"/>
</dbReference>
<keyword evidence="2" id="KW-0812">Transmembrane</keyword>
<evidence type="ECO:0000313" key="5">
    <source>
        <dbReference type="Proteomes" id="UP000185124"/>
    </source>
</evidence>